<accession>A0A915HPA7</accession>
<evidence type="ECO:0000313" key="2">
    <source>
        <dbReference type="WBParaSite" id="nRc.2.0.1.t03341-RA"/>
    </source>
</evidence>
<evidence type="ECO:0000313" key="1">
    <source>
        <dbReference type="Proteomes" id="UP000887565"/>
    </source>
</evidence>
<dbReference type="WBParaSite" id="nRc.2.0.1.t03341-RA">
    <property type="protein sequence ID" value="nRc.2.0.1.t03341-RA"/>
    <property type="gene ID" value="nRc.2.0.1.g03341"/>
</dbReference>
<organism evidence="1 2">
    <name type="scientific">Romanomermis culicivorax</name>
    <name type="common">Nematode worm</name>
    <dbReference type="NCBI Taxonomy" id="13658"/>
    <lineage>
        <taxon>Eukaryota</taxon>
        <taxon>Metazoa</taxon>
        <taxon>Ecdysozoa</taxon>
        <taxon>Nematoda</taxon>
        <taxon>Enoplea</taxon>
        <taxon>Dorylaimia</taxon>
        <taxon>Mermithida</taxon>
        <taxon>Mermithoidea</taxon>
        <taxon>Mermithidae</taxon>
        <taxon>Romanomermis</taxon>
    </lineage>
</organism>
<name>A0A915HPA7_ROMCU</name>
<dbReference type="AlphaFoldDB" id="A0A915HPA7"/>
<dbReference type="Proteomes" id="UP000887565">
    <property type="component" value="Unplaced"/>
</dbReference>
<protein>
    <submittedName>
        <fullName evidence="2">Uncharacterized protein</fullName>
    </submittedName>
</protein>
<proteinExistence type="predicted"/>
<reference evidence="2" key="1">
    <citation type="submission" date="2022-11" db="UniProtKB">
        <authorList>
            <consortium name="WormBaseParasite"/>
        </authorList>
    </citation>
    <scope>IDENTIFICATION</scope>
</reference>
<keyword evidence="1" id="KW-1185">Reference proteome</keyword>
<sequence length="171" mass="18965">MDSAFSKHMMKCIILDDDSNDQCIISTYFLAHPNIHAIPNSKDDYIKIQDVKLSFKVIAVQWETDMVFPLTSALIPNLIIQPLTNQQVPTEFLVETAIVNITDGMCPLLFINNRPNSIKLGPNQPIIVAKQTSESIPVSNNISMAVAASDHNITDQEPAGLDKSLLHHTDK</sequence>